<reference evidence="2" key="2">
    <citation type="submission" date="2023-06" db="EMBL/GenBank/DDBJ databases">
        <authorList>
            <consortium name="Lawrence Berkeley National Laboratory"/>
            <person name="Haridas S."/>
            <person name="Hensen N."/>
            <person name="Bonometti L."/>
            <person name="Westerberg I."/>
            <person name="Brannstrom I.O."/>
            <person name="Guillou S."/>
            <person name="Cros-Aarteil S."/>
            <person name="Calhoun S."/>
            <person name="Kuo A."/>
            <person name="Mondo S."/>
            <person name="Pangilinan J."/>
            <person name="Riley R."/>
            <person name="Labutti K."/>
            <person name="Andreopoulos B."/>
            <person name="Lipzen A."/>
            <person name="Chen C."/>
            <person name="Yanf M."/>
            <person name="Daum C."/>
            <person name="Ng V."/>
            <person name="Clum A."/>
            <person name="Steindorff A."/>
            <person name="Ohm R."/>
            <person name="Martin F."/>
            <person name="Silar P."/>
            <person name="Natvig D."/>
            <person name="Lalanne C."/>
            <person name="Gautier V."/>
            <person name="Ament-Velasquez S.L."/>
            <person name="Kruys A."/>
            <person name="Hutchinson M.I."/>
            <person name="Powell A.J."/>
            <person name="Barry K."/>
            <person name="Miller A.N."/>
            <person name="Grigoriev I.V."/>
            <person name="Debuchy R."/>
            <person name="Gladieux P."/>
            <person name="Thoren M.H."/>
            <person name="Johannesson H."/>
        </authorList>
    </citation>
    <scope>NUCLEOTIDE SEQUENCE</scope>
    <source>
        <strain evidence="2">CBS 118394</strain>
    </source>
</reference>
<organism evidence="2 3">
    <name type="scientific">Apodospora peruviana</name>
    <dbReference type="NCBI Taxonomy" id="516989"/>
    <lineage>
        <taxon>Eukaryota</taxon>
        <taxon>Fungi</taxon>
        <taxon>Dikarya</taxon>
        <taxon>Ascomycota</taxon>
        <taxon>Pezizomycotina</taxon>
        <taxon>Sordariomycetes</taxon>
        <taxon>Sordariomycetidae</taxon>
        <taxon>Sordariales</taxon>
        <taxon>Lasiosphaeriaceae</taxon>
        <taxon>Apodospora</taxon>
    </lineage>
</organism>
<feature type="compositionally biased region" description="Polar residues" evidence="1">
    <location>
        <begin position="106"/>
        <end position="118"/>
    </location>
</feature>
<reference evidence="2" key="1">
    <citation type="journal article" date="2023" name="Mol. Phylogenet. Evol.">
        <title>Genome-scale phylogeny and comparative genomics of the fungal order Sordariales.</title>
        <authorList>
            <person name="Hensen N."/>
            <person name="Bonometti L."/>
            <person name="Westerberg I."/>
            <person name="Brannstrom I.O."/>
            <person name="Guillou S."/>
            <person name="Cros-Aarteil S."/>
            <person name="Calhoun S."/>
            <person name="Haridas S."/>
            <person name="Kuo A."/>
            <person name="Mondo S."/>
            <person name="Pangilinan J."/>
            <person name="Riley R."/>
            <person name="LaButti K."/>
            <person name="Andreopoulos B."/>
            <person name="Lipzen A."/>
            <person name="Chen C."/>
            <person name="Yan M."/>
            <person name="Daum C."/>
            <person name="Ng V."/>
            <person name="Clum A."/>
            <person name="Steindorff A."/>
            <person name="Ohm R.A."/>
            <person name="Martin F."/>
            <person name="Silar P."/>
            <person name="Natvig D.O."/>
            <person name="Lalanne C."/>
            <person name="Gautier V."/>
            <person name="Ament-Velasquez S.L."/>
            <person name="Kruys A."/>
            <person name="Hutchinson M.I."/>
            <person name="Powell A.J."/>
            <person name="Barry K."/>
            <person name="Miller A.N."/>
            <person name="Grigoriev I.V."/>
            <person name="Debuchy R."/>
            <person name="Gladieux P."/>
            <person name="Hiltunen Thoren M."/>
            <person name="Johannesson H."/>
        </authorList>
    </citation>
    <scope>NUCLEOTIDE SEQUENCE</scope>
    <source>
        <strain evidence="2">CBS 118394</strain>
    </source>
</reference>
<gene>
    <name evidence="2" type="ORF">B0H66DRAFT_552328</name>
</gene>
<name>A0AAE0IAL4_9PEZI</name>
<evidence type="ECO:0000313" key="3">
    <source>
        <dbReference type="Proteomes" id="UP001283341"/>
    </source>
</evidence>
<protein>
    <submittedName>
        <fullName evidence="2">Uncharacterized protein</fullName>
    </submittedName>
</protein>
<feature type="region of interest" description="Disordered" evidence="1">
    <location>
        <begin position="157"/>
        <end position="214"/>
    </location>
</feature>
<dbReference type="EMBL" id="JAUEDM010000003">
    <property type="protein sequence ID" value="KAK3321643.1"/>
    <property type="molecule type" value="Genomic_DNA"/>
</dbReference>
<evidence type="ECO:0000313" key="2">
    <source>
        <dbReference type="EMBL" id="KAK3321643.1"/>
    </source>
</evidence>
<comment type="caution">
    <text evidence="2">The sequence shown here is derived from an EMBL/GenBank/DDBJ whole genome shotgun (WGS) entry which is preliminary data.</text>
</comment>
<accession>A0AAE0IAL4</accession>
<proteinExistence type="predicted"/>
<feature type="region of interest" description="Disordered" evidence="1">
    <location>
        <begin position="86"/>
        <end position="127"/>
    </location>
</feature>
<dbReference type="AlphaFoldDB" id="A0AAE0IAL4"/>
<dbReference type="Proteomes" id="UP001283341">
    <property type="component" value="Unassembled WGS sequence"/>
</dbReference>
<keyword evidence="3" id="KW-1185">Reference proteome</keyword>
<sequence length="502" mass="55058">MQWSKSMFFGDRLQAKNGENMFFIEIQLKRISGADDNLLTRCGVNPRYVWLSLRDMDHAIDPTIMSGTLRLPQFDFNFKKLLPSVTDSPEGSGKIASDVVDKKGSDNTQDEQQQNLITPPTPRLASVDLPTRNLTRVAEASLKRLAAFGRSGTTNIEKKAKVEEESGAPAQPGIDLSAPDLVTVPLSDDDAKDEATAANDGKPSGIPRSLPMPHSNSWGNIVAVAGDGDDKNNNGDSVVIDKEQFSDDGIGLGIGNSDPKTEDATPLVQNCLAPHLPALQKTLRVKREEMADDLAKDPAFPERKEKSSIYVVRAVAMPYPPYAPNVFSGPRIGDRYATLLSSGGWVVPPLEERIKWRNVHYKTNLPTSTTDSSTADDKTRVQVCCAKSANFDWSNNGPPRYYGEGAPVWRELADPCLEDVHWMVWQLLAGKQFVGFRTGSGFGMVRGNTSGDRVKLDECPFSSPSREAIRLSKEMEMELLASASLANDVKAEPETETEIQFL</sequence>
<evidence type="ECO:0000256" key="1">
    <source>
        <dbReference type="SAM" id="MobiDB-lite"/>
    </source>
</evidence>